<evidence type="ECO:0000313" key="3">
    <source>
        <dbReference type="RefSeq" id="XP_031438516.1"/>
    </source>
</evidence>
<protein>
    <submittedName>
        <fullName evidence="3">Metastasis-associated protein MTA1-like</fullName>
    </submittedName>
</protein>
<reference evidence="3" key="1">
    <citation type="submission" date="2025-08" db="UniProtKB">
        <authorList>
            <consortium name="RefSeq"/>
        </authorList>
    </citation>
    <scope>IDENTIFICATION</scope>
</reference>
<organism evidence="2 3">
    <name type="scientific">Clupea harengus</name>
    <name type="common">Atlantic herring</name>
    <dbReference type="NCBI Taxonomy" id="7950"/>
    <lineage>
        <taxon>Eukaryota</taxon>
        <taxon>Metazoa</taxon>
        <taxon>Chordata</taxon>
        <taxon>Craniata</taxon>
        <taxon>Vertebrata</taxon>
        <taxon>Euteleostomi</taxon>
        <taxon>Actinopterygii</taxon>
        <taxon>Neopterygii</taxon>
        <taxon>Teleostei</taxon>
        <taxon>Clupei</taxon>
        <taxon>Clupeiformes</taxon>
        <taxon>Clupeoidei</taxon>
        <taxon>Clupeidae</taxon>
        <taxon>Clupea</taxon>
    </lineage>
</organism>
<accession>A0A6P8GLP5</accession>
<feature type="compositionally biased region" description="Low complexity" evidence="1">
    <location>
        <begin position="45"/>
        <end position="69"/>
    </location>
</feature>
<dbReference type="RefSeq" id="XP_031438516.1">
    <property type="nucleotide sequence ID" value="XM_031582656.2"/>
</dbReference>
<feature type="compositionally biased region" description="Polar residues" evidence="1">
    <location>
        <begin position="104"/>
        <end position="113"/>
    </location>
</feature>
<keyword evidence="2" id="KW-1185">Reference proteome</keyword>
<gene>
    <name evidence="3" type="primary">LOC116224064</name>
</gene>
<dbReference type="Proteomes" id="UP000515152">
    <property type="component" value="Chromosome 16"/>
</dbReference>
<dbReference type="GeneID" id="116224064"/>
<dbReference type="OrthoDB" id="8907098at2759"/>
<evidence type="ECO:0000256" key="1">
    <source>
        <dbReference type="SAM" id="MobiDB-lite"/>
    </source>
</evidence>
<feature type="region of interest" description="Disordered" evidence="1">
    <location>
        <begin position="1"/>
        <end position="113"/>
    </location>
</feature>
<dbReference type="AlphaFoldDB" id="A0A6P8GLP5"/>
<sequence>MIRASEGTGGRPVRVRPTPRGTLTSVLQFLESRPAPHGHRPPRTPSLQLQPPRRLLSSLPSHGPLGMLGKRSYQHHSRAEAERRGAATTQDNPGHIVGSVLHNGKSSSGSNLRASSMMLRKRRPNWIDAPDDSFFLVSRETSAAAVRHLLMESSEAAHSLSTQKSL</sequence>
<dbReference type="KEGG" id="char:116224064"/>
<proteinExistence type="predicted"/>
<name>A0A6P8GLP5_CLUHA</name>
<evidence type="ECO:0000313" key="2">
    <source>
        <dbReference type="Proteomes" id="UP000515152"/>
    </source>
</evidence>
<feature type="compositionally biased region" description="Low complexity" evidence="1">
    <location>
        <begin position="11"/>
        <end position="22"/>
    </location>
</feature>